<protein>
    <submittedName>
        <fullName evidence="2">MbcA/ParS/Xre antitoxin family protein</fullName>
    </submittedName>
</protein>
<accession>A0ABV1P5K3</accession>
<gene>
    <name evidence="2" type="ORF">ABRQ07_02050</name>
</gene>
<keyword evidence="3" id="KW-1185">Reference proteome</keyword>
<comment type="caution">
    <text evidence="2">The sequence shown here is derived from an EMBL/GenBank/DDBJ whole genome shotgun (WGS) entry which is preliminary data.</text>
</comment>
<organism evidence="2 3">
    <name type="scientific">Pectobacterium polonicum</name>
    <dbReference type="NCBI Taxonomy" id="2485124"/>
    <lineage>
        <taxon>Bacteria</taxon>
        <taxon>Pseudomonadati</taxon>
        <taxon>Pseudomonadota</taxon>
        <taxon>Gammaproteobacteria</taxon>
        <taxon>Enterobacterales</taxon>
        <taxon>Pectobacteriaceae</taxon>
        <taxon>Pectobacterium</taxon>
    </lineage>
</organism>
<feature type="domain" description="Antitoxin Xre/MbcA/ParS-like toxin-binding" evidence="1">
    <location>
        <begin position="54"/>
        <end position="104"/>
    </location>
</feature>
<evidence type="ECO:0000259" key="1">
    <source>
        <dbReference type="Pfam" id="PF09722"/>
    </source>
</evidence>
<evidence type="ECO:0000313" key="2">
    <source>
        <dbReference type="EMBL" id="MEQ9936398.1"/>
    </source>
</evidence>
<dbReference type="InterPro" id="IPR024467">
    <property type="entry name" value="Xre/MbcA/ParS-like_toxin-bd"/>
</dbReference>
<name>A0ABV1P5K3_9GAMM</name>
<proteinExistence type="predicted"/>
<sequence length="107" mass="11732">MKPSGGNPAAHDVVSLKRMGSLERKTYEMAQLKDSFEAAVDNGSLRVSVVSERAVELFEGDVASAEKWLTETNRALGWKSPAEVLSSQSGIDEVLRLITQLQHGVYR</sequence>
<dbReference type="RefSeq" id="WP_273854524.1">
    <property type="nucleotide sequence ID" value="NZ_JAQRNC010000001.1"/>
</dbReference>
<reference evidence="2 3" key="1">
    <citation type="submission" date="2024-06" db="EMBL/GenBank/DDBJ databases">
        <title>Pangenomics to understand the prophage dynamics in the radiating lineages of P. brasiliense.</title>
        <authorList>
            <person name="Pardeshi L.A."/>
            <person name="Van Duivenbode I."/>
            <person name="Jonkheer E.M."/>
            <person name="Pel M.J.C."/>
            <person name="Kupczok A."/>
            <person name="De Ridder D."/>
            <person name="Smit S."/>
            <person name="Van Der Lee T.J."/>
        </authorList>
    </citation>
    <scope>NUCLEOTIDE SEQUENCE [LARGE SCALE GENOMIC DNA]</scope>
    <source>
        <strain evidence="2 3">PD 8607</strain>
    </source>
</reference>
<dbReference type="Pfam" id="PF09722">
    <property type="entry name" value="Xre_MbcA_ParS_C"/>
    <property type="match status" value="1"/>
</dbReference>
<dbReference type="Proteomes" id="UP001463408">
    <property type="component" value="Unassembled WGS sequence"/>
</dbReference>
<evidence type="ECO:0000313" key="3">
    <source>
        <dbReference type="Proteomes" id="UP001463408"/>
    </source>
</evidence>
<dbReference type="EMBL" id="JBEHEF010000002">
    <property type="protein sequence ID" value="MEQ9936398.1"/>
    <property type="molecule type" value="Genomic_DNA"/>
</dbReference>